<reference evidence="2" key="3">
    <citation type="submission" date="2023-05" db="EMBL/GenBank/DDBJ databases">
        <authorList>
            <person name="Smith C.H."/>
        </authorList>
    </citation>
    <scope>NUCLEOTIDE SEQUENCE</scope>
    <source>
        <strain evidence="2">CHS0354</strain>
        <tissue evidence="2">Mantle</tissue>
    </source>
</reference>
<dbReference type="Proteomes" id="UP001195483">
    <property type="component" value="Unassembled WGS sequence"/>
</dbReference>
<dbReference type="EMBL" id="JAEAOA010000646">
    <property type="protein sequence ID" value="KAK3608509.1"/>
    <property type="molecule type" value="Genomic_DNA"/>
</dbReference>
<sequence>MATFCADEAKKHLTTKWMGQKIVYKESTETTMDDAERGALVQGYPHGTVFIAETQTNGRGSKGRQWEAKSCGNLYMSYIVYMDKIQGITYPDYSVENDLDIAASLATLASVTELGVQGVTVKWLNDLWVRGHKLQGALAEYKGEVIVGAEKKILYILGIGLNVNGDIRRQNTLSPFATNIMSELNGTSVCREKLFASISNHLEEYVSKSRAELMELYTQHQTFAPGDLVQVSRINQTQTTICKVKGISDKWRILLQGSEDTEVWEGFFNTISVRPYLSRTVYVYSGTYAVSWSEKELWNTLNALINKSIYDVQQLGEGLLQKGVPKDAALLVIGELLTLPVDSVLVNEVRKYVEQGGSYMGLGSGCHVLYPPNEKSHKSSFFFSNEHSPFHCSDITVNIQNGPQTIVFLTATKNSLQNLNLNPDETSVFGYHCNKDESVYQTSRDNVKEEPAVVFTKYGNGHVCLCGPNMEVTYAGMVEHMMLSSVSGSVGLQQSQVFQRDLVVMEILKKLEIE</sequence>
<reference evidence="2" key="2">
    <citation type="journal article" date="2021" name="Genome Biol. Evol.">
        <title>Developing a high-quality reference genome for a parasitic bivalve with doubly uniparental inheritance (Bivalvia: Unionida).</title>
        <authorList>
            <person name="Smith C.H."/>
        </authorList>
    </citation>
    <scope>NUCLEOTIDE SEQUENCE</scope>
    <source>
        <strain evidence="2">CHS0354</strain>
        <tissue evidence="2">Mantle</tissue>
    </source>
</reference>
<reference evidence="2" key="1">
    <citation type="journal article" date="2021" name="Genome Biol. Evol.">
        <title>A High-Quality Reference Genome for a Parasitic Bivalve with Doubly Uniparental Inheritance (Bivalvia: Unionida).</title>
        <authorList>
            <person name="Smith C.H."/>
        </authorList>
    </citation>
    <scope>NUCLEOTIDE SEQUENCE</scope>
    <source>
        <strain evidence="2">CHS0354</strain>
    </source>
</reference>
<evidence type="ECO:0000313" key="3">
    <source>
        <dbReference type="Proteomes" id="UP001195483"/>
    </source>
</evidence>
<name>A0AAE0TEJ4_9BIVA</name>
<dbReference type="GO" id="GO:0005737">
    <property type="term" value="C:cytoplasm"/>
    <property type="evidence" value="ECO:0007669"/>
    <property type="project" value="TreeGrafter"/>
</dbReference>
<dbReference type="AlphaFoldDB" id="A0AAE0TEJ4"/>
<proteinExistence type="predicted"/>
<dbReference type="Pfam" id="PF03099">
    <property type="entry name" value="BPL_LplA_LipB"/>
    <property type="match status" value="1"/>
</dbReference>
<dbReference type="InterPro" id="IPR045864">
    <property type="entry name" value="aa-tRNA-synth_II/BPL/LPL"/>
</dbReference>
<accession>A0AAE0TEJ4</accession>
<keyword evidence="3" id="KW-1185">Reference proteome</keyword>
<comment type="caution">
    <text evidence="2">The sequence shown here is derived from an EMBL/GenBank/DDBJ whole genome shotgun (WGS) entry which is preliminary data.</text>
</comment>
<dbReference type="SUPFAM" id="SSF55681">
    <property type="entry name" value="Class II aaRS and biotin synthetases"/>
    <property type="match status" value="1"/>
</dbReference>
<dbReference type="Gene3D" id="3.30.930.10">
    <property type="entry name" value="Bira Bifunctional Protein, Domain 2"/>
    <property type="match status" value="1"/>
</dbReference>
<dbReference type="InterPro" id="IPR004143">
    <property type="entry name" value="BPL_LPL_catalytic"/>
</dbReference>
<evidence type="ECO:0000313" key="2">
    <source>
        <dbReference type="EMBL" id="KAK3608509.1"/>
    </source>
</evidence>
<dbReference type="PANTHER" id="PTHR12835">
    <property type="entry name" value="BIOTIN PROTEIN LIGASE"/>
    <property type="match status" value="1"/>
</dbReference>
<dbReference type="PANTHER" id="PTHR12835:SF5">
    <property type="entry name" value="BIOTIN--PROTEIN LIGASE"/>
    <property type="match status" value="1"/>
</dbReference>
<gene>
    <name evidence="2" type="ORF">CHS0354_010362</name>
</gene>
<evidence type="ECO:0000259" key="1">
    <source>
        <dbReference type="Pfam" id="PF03099"/>
    </source>
</evidence>
<protein>
    <recommendedName>
        <fullName evidence="1">BPL/LPL catalytic domain-containing protein</fullName>
    </recommendedName>
</protein>
<feature type="domain" description="BPL/LPL catalytic" evidence="1">
    <location>
        <begin position="26"/>
        <end position="143"/>
    </location>
</feature>
<dbReference type="GO" id="GO:0004077">
    <property type="term" value="F:biotin--[biotin carboxyl-carrier protein] ligase activity"/>
    <property type="evidence" value="ECO:0007669"/>
    <property type="project" value="TreeGrafter"/>
</dbReference>
<organism evidence="2 3">
    <name type="scientific">Potamilus streckersoni</name>
    <dbReference type="NCBI Taxonomy" id="2493646"/>
    <lineage>
        <taxon>Eukaryota</taxon>
        <taxon>Metazoa</taxon>
        <taxon>Spiralia</taxon>
        <taxon>Lophotrochozoa</taxon>
        <taxon>Mollusca</taxon>
        <taxon>Bivalvia</taxon>
        <taxon>Autobranchia</taxon>
        <taxon>Heteroconchia</taxon>
        <taxon>Palaeoheterodonta</taxon>
        <taxon>Unionida</taxon>
        <taxon>Unionoidea</taxon>
        <taxon>Unionidae</taxon>
        <taxon>Ambleminae</taxon>
        <taxon>Lampsilini</taxon>
        <taxon>Potamilus</taxon>
    </lineage>
</organism>